<evidence type="ECO:0000313" key="2">
    <source>
        <dbReference type="EMBL" id="HHL42476.1"/>
    </source>
</evidence>
<organism evidence="2">
    <name type="scientific">Hellea balneolensis</name>
    <dbReference type="NCBI Taxonomy" id="287478"/>
    <lineage>
        <taxon>Bacteria</taxon>
        <taxon>Pseudomonadati</taxon>
        <taxon>Pseudomonadota</taxon>
        <taxon>Alphaproteobacteria</taxon>
        <taxon>Maricaulales</taxon>
        <taxon>Robiginitomaculaceae</taxon>
        <taxon>Hellea</taxon>
    </lineage>
</organism>
<reference evidence="2" key="1">
    <citation type="journal article" date="2020" name="mSystems">
        <title>Genome- and Community-Level Interaction Insights into Carbon Utilization and Element Cycling Functions of Hydrothermarchaeota in Hydrothermal Sediment.</title>
        <authorList>
            <person name="Zhou Z."/>
            <person name="Liu Y."/>
            <person name="Xu W."/>
            <person name="Pan J."/>
            <person name="Luo Z.H."/>
            <person name="Li M."/>
        </authorList>
    </citation>
    <scope>NUCLEOTIDE SEQUENCE [LARGE SCALE GENOMIC DNA]</scope>
    <source>
        <strain evidence="2">HyVt-485</strain>
    </source>
</reference>
<keyword evidence="1" id="KW-0812">Transmembrane</keyword>
<evidence type="ECO:0000256" key="1">
    <source>
        <dbReference type="SAM" id="Phobius"/>
    </source>
</evidence>
<keyword evidence="1" id="KW-0472">Membrane</keyword>
<keyword evidence="1" id="KW-1133">Transmembrane helix</keyword>
<comment type="caution">
    <text evidence="2">The sequence shown here is derived from an EMBL/GenBank/DDBJ whole genome shotgun (WGS) entry which is preliminary data.</text>
</comment>
<sequence>MLCLHGIYQKGAEMFQNGRNFTQFLGGFERNFYRVLLIILTTFTILLALNASAAIPDTKIRPNPTYILKSSLNQFSGTELATLSPSSPVYNLKFDLPAHDWYENLEVFLSAYPEGPVDKNSSIFVSYNGSSPIPLRAQGSRFDAHIRLDPSRIRSQGNVLKFFITGKTATACTPGENAHWVLDLENSKLTSRARAKQRSVQISDIKTRLANPMTAPKTVRIVAHGPNKTALRALSAQGVALRTPNLPAFVIDKSRADFEIVFARFDELPQLATSLPPIAP</sequence>
<dbReference type="AlphaFoldDB" id="A0A7C5LWA5"/>
<evidence type="ECO:0008006" key="3">
    <source>
        <dbReference type="Google" id="ProtNLM"/>
    </source>
</evidence>
<feature type="transmembrane region" description="Helical" evidence="1">
    <location>
        <begin position="32"/>
        <end position="51"/>
    </location>
</feature>
<accession>A0A7C5LWA5</accession>
<feature type="non-terminal residue" evidence="2">
    <location>
        <position position="280"/>
    </location>
</feature>
<name>A0A7C5LWA5_9PROT</name>
<dbReference type="EMBL" id="DRMJ01000124">
    <property type="protein sequence ID" value="HHL42476.1"/>
    <property type="molecule type" value="Genomic_DNA"/>
</dbReference>
<dbReference type="Proteomes" id="UP000885830">
    <property type="component" value="Unassembled WGS sequence"/>
</dbReference>
<protein>
    <recommendedName>
        <fullName evidence="3">Cyclic di-GMP-binding protein</fullName>
    </recommendedName>
</protein>
<gene>
    <name evidence="2" type="ORF">ENJ42_02565</name>
</gene>
<proteinExistence type="predicted"/>